<dbReference type="Pfam" id="PF09388">
    <property type="entry name" value="SpoOE-like"/>
    <property type="match status" value="1"/>
</dbReference>
<dbReference type="PANTHER" id="PTHR41263:SF1">
    <property type="entry name" value="ASPARTYL-PHOSPHATE PHOSPHATASE YISI"/>
    <property type="match status" value="1"/>
</dbReference>
<dbReference type="OrthoDB" id="2973153at2"/>
<dbReference type="GO" id="GO:0046983">
    <property type="term" value="F:protein dimerization activity"/>
    <property type="evidence" value="ECO:0007669"/>
    <property type="project" value="InterPro"/>
</dbReference>
<dbReference type="EMBL" id="BJYE01000031">
    <property type="protein sequence ID" value="GEN57524.1"/>
    <property type="molecule type" value="Genomic_DNA"/>
</dbReference>
<proteinExistence type="predicted"/>
<name>A0A511X3K0_9BACI</name>
<dbReference type="AlphaFoldDB" id="A0A511X3K0"/>
<dbReference type="InterPro" id="IPR018540">
    <property type="entry name" value="Spo0E-like"/>
</dbReference>
<evidence type="ECO:0000313" key="2">
    <source>
        <dbReference type="Proteomes" id="UP000321400"/>
    </source>
</evidence>
<dbReference type="RefSeq" id="WP_089802957.1">
    <property type="nucleotide sequence ID" value="NZ_BJYE01000031.1"/>
</dbReference>
<evidence type="ECO:0008006" key="3">
    <source>
        <dbReference type="Google" id="ProtNLM"/>
    </source>
</evidence>
<dbReference type="SUPFAM" id="SSF140500">
    <property type="entry name" value="BAS1536-like"/>
    <property type="match status" value="1"/>
</dbReference>
<dbReference type="GO" id="GO:0043937">
    <property type="term" value="P:regulation of sporulation"/>
    <property type="evidence" value="ECO:0007669"/>
    <property type="project" value="InterPro"/>
</dbReference>
<keyword evidence="2" id="KW-1185">Reference proteome</keyword>
<sequence length="58" mass="6951">MCRHKLLKQINTRRKEMIDVANEKGMNHKESIRLSAELDRLLNEYQQILKKDIKKTSL</sequence>
<dbReference type="Gene3D" id="4.10.280.10">
    <property type="entry name" value="Helix-loop-helix DNA-binding domain"/>
    <property type="match status" value="1"/>
</dbReference>
<dbReference type="InterPro" id="IPR053028">
    <property type="entry name" value="Spo0E-like_phosphatase"/>
</dbReference>
<dbReference type="InterPro" id="IPR037208">
    <property type="entry name" value="Spo0E-like_sf"/>
</dbReference>
<reference evidence="1 2" key="1">
    <citation type="submission" date="2019-07" db="EMBL/GenBank/DDBJ databases">
        <title>Whole genome shotgun sequence of Halolactibacillus alkaliphilus NBRC 103919.</title>
        <authorList>
            <person name="Hosoyama A."/>
            <person name="Uohara A."/>
            <person name="Ohji S."/>
            <person name="Ichikawa N."/>
        </authorList>
    </citation>
    <scope>NUCLEOTIDE SEQUENCE [LARGE SCALE GENOMIC DNA]</scope>
    <source>
        <strain evidence="1 2">NBRC 103919</strain>
    </source>
</reference>
<evidence type="ECO:0000313" key="1">
    <source>
        <dbReference type="EMBL" id="GEN57524.1"/>
    </source>
</evidence>
<gene>
    <name evidence="1" type="ORF">HAL01_19880</name>
</gene>
<dbReference type="InterPro" id="IPR036638">
    <property type="entry name" value="HLH_DNA-bd_sf"/>
</dbReference>
<dbReference type="Proteomes" id="UP000321400">
    <property type="component" value="Unassembled WGS sequence"/>
</dbReference>
<comment type="caution">
    <text evidence="1">The sequence shown here is derived from an EMBL/GenBank/DDBJ whole genome shotgun (WGS) entry which is preliminary data.</text>
</comment>
<dbReference type="PANTHER" id="PTHR41263">
    <property type="entry name" value="ASPARTYL-PHOSPHATE PHOSPHATASE YISI"/>
    <property type="match status" value="1"/>
</dbReference>
<dbReference type="STRING" id="442899.SAMN05720591_12812"/>
<protein>
    <recommendedName>
        <fullName evidence="3">Aspartyl-phosphate phosphatase Spo0E family protein</fullName>
    </recommendedName>
</protein>
<organism evidence="1 2">
    <name type="scientific">Halolactibacillus alkaliphilus</name>
    <dbReference type="NCBI Taxonomy" id="442899"/>
    <lineage>
        <taxon>Bacteria</taxon>
        <taxon>Bacillati</taxon>
        <taxon>Bacillota</taxon>
        <taxon>Bacilli</taxon>
        <taxon>Bacillales</taxon>
        <taxon>Bacillaceae</taxon>
        <taxon>Halolactibacillus</taxon>
    </lineage>
</organism>
<accession>A0A511X3K0</accession>